<dbReference type="InterPro" id="IPR001732">
    <property type="entry name" value="UDP-Glc/GDP-Man_DH_N"/>
</dbReference>
<dbReference type="Gene3D" id="3.40.50.720">
    <property type="entry name" value="NAD(P)-binding Rossmann-like Domain"/>
    <property type="match status" value="4"/>
</dbReference>
<dbReference type="InterPro" id="IPR008927">
    <property type="entry name" value="6-PGluconate_DH-like_C_sf"/>
</dbReference>
<dbReference type="SUPFAM" id="SSF51735">
    <property type="entry name" value="NAD(P)-binding Rossmann-fold domains"/>
    <property type="match status" value="2"/>
</dbReference>
<keyword evidence="10" id="KW-1185">Reference proteome</keyword>
<evidence type="ECO:0000256" key="5">
    <source>
        <dbReference type="ARBA" id="ARBA00023002"/>
    </source>
</evidence>
<dbReference type="InterPro" id="IPR036220">
    <property type="entry name" value="UDP-Glc/GDP-Man_DH_C_sf"/>
</dbReference>
<dbReference type="PANTHER" id="PTHR11374">
    <property type="entry name" value="UDP-GLUCOSE DEHYDROGENASE/UDP-MANNAC DEHYDROGENASE"/>
    <property type="match status" value="1"/>
</dbReference>
<comment type="similarity">
    <text evidence="2">Belongs to the UDP-glucose/GDP-mannose dehydrogenase family.</text>
</comment>
<evidence type="ECO:0000256" key="1">
    <source>
        <dbReference type="ARBA" id="ARBA00004701"/>
    </source>
</evidence>
<dbReference type="InterPro" id="IPR028356">
    <property type="entry name" value="UDPglc_DH_euk"/>
</dbReference>
<dbReference type="Proteomes" id="UP001148838">
    <property type="component" value="Unassembled WGS sequence"/>
</dbReference>
<evidence type="ECO:0000256" key="6">
    <source>
        <dbReference type="ARBA" id="ARBA00023027"/>
    </source>
</evidence>
<dbReference type="Pfam" id="PF03721">
    <property type="entry name" value="UDPG_MGDP_dh_N"/>
    <property type="match status" value="2"/>
</dbReference>
<comment type="catalytic activity">
    <reaction evidence="7">
        <text>UDP-alpha-D-glucose + 2 NAD(+) + H2O = UDP-alpha-D-glucuronate + 2 NADH + 3 H(+)</text>
        <dbReference type="Rhea" id="RHEA:23596"/>
        <dbReference type="ChEBI" id="CHEBI:15377"/>
        <dbReference type="ChEBI" id="CHEBI:15378"/>
        <dbReference type="ChEBI" id="CHEBI:57540"/>
        <dbReference type="ChEBI" id="CHEBI:57945"/>
        <dbReference type="ChEBI" id="CHEBI:58052"/>
        <dbReference type="ChEBI" id="CHEBI:58885"/>
        <dbReference type="EC" id="1.1.1.22"/>
    </reaction>
</comment>
<proteinExistence type="inferred from homology"/>
<dbReference type="EMBL" id="JAJSOF020000029">
    <property type="protein sequence ID" value="KAJ4431883.1"/>
    <property type="molecule type" value="Genomic_DNA"/>
</dbReference>
<dbReference type="InterPro" id="IPR014027">
    <property type="entry name" value="UDP-Glc/GDP-Man_DH_C"/>
</dbReference>
<dbReference type="NCBIfam" id="TIGR03026">
    <property type="entry name" value="NDP-sugDHase"/>
    <property type="match status" value="1"/>
</dbReference>
<gene>
    <name evidence="9" type="ORF">ANN_20489</name>
</gene>
<dbReference type="InterPro" id="IPR017476">
    <property type="entry name" value="UDP-Glc/GDP-Man"/>
</dbReference>
<evidence type="ECO:0000256" key="2">
    <source>
        <dbReference type="ARBA" id="ARBA00006601"/>
    </source>
</evidence>
<evidence type="ECO:0000259" key="8">
    <source>
        <dbReference type="SMART" id="SM00984"/>
    </source>
</evidence>
<dbReference type="SUPFAM" id="SSF52413">
    <property type="entry name" value="UDP-glucose/GDP-mannose dehydrogenase C-terminal domain"/>
    <property type="match status" value="2"/>
</dbReference>
<dbReference type="Gene3D" id="1.20.5.100">
    <property type="entry name" value="Cytochrome c1, transmembrane anchor, C-terminal"/>
    <property type="match status" value="1"/>
</dbReference>
<dbReference type="Pfam" id="PF03720">
    <property type="entry name" value="UDPG_MGDP_dh_C"/>
    <property type="match status" value="2"/>
</dbReference>
<feature type="domain" description="UDP-glucose/GDP-mannose dehydrogenase C-terminal" evidence="8">
    <location>
        <begin position="550"/>
        <end position="623"/>
    </location>
</feature>
<dbReference type="EC" id="1.1.1.22" evidence="3"/>
<organism evidence="9 10">
    <name type="scientific">Periplaneta americana</name>
    <name type="common">American cockroach</name>
    <name type="synonym">Blatta americana</name>
    <dbReference type="NCBI Taxonomy" id="6978"/>
    <lineage>
        <taxon>Eukaryota</taxon>
        <taxon>Metazoa</taxon>
        <taxon>Ecdysozoa</taxon>
        <taxon>Arthropoda</taxon>
        <taxon>Hexapoda</taxon>
        <taxon>Insecta</taxon>
        <taxon>Pterygota</taxon>
        <taxon>Neoptera</taxon>
        <taxon>Polyneoptera</taxon>
        <taxon>Dictyoptera</taxon>
        <taxon>Blattodea</taxon>
        <taxon>Blattoidea</taxon>
        <taxon>Blattidae</taxon>
        <taxon>Blattinae</taxon>
        <taxon>Periplaneta</taxon>
    </lineage>
</organism>
<evidence type="ECO:0000313" key="9">
    <source>
        <dbReference type="EMBL" id="KAJ4431883.1"/>
    </source>
</evidence>
<evidence type="ECO:0000256" key="7">
    <source>
        <dbReference type="ARBA" id="ARBA00047473"/>
    </source>
</evidence>
<dbReference type="Pfam" id="PF00984">
    <property type="entry name" value="UDPG_MGDP_dh"/>
    <property type="match status" value="1"/>
</dbReference>
<keyword evidence="6" id="KW-0520">NAD</keyword>
<comment type="caution">
    <text evidence="9">The sequence shown here is derived from an EMBL/GenBank/DDBJ whole genome shotgun (WGS) entry which is preliminary data.</text>
</comment>
<dbReference type="InterPro" id="IPR036291">
    <property type="entry name" value="NAD(P)-bd_dom_sf"/>
</dbReference>
<dbReference type="InterPro" id="IPR014026">
    <property type="entry name" value="UDP-Glc/GDP-Man_DH_dimer"/>
</dbReference>
<evidence type="ECO:0000313" key="10">
    <source>
        <dbReference type="Proteomes" id="UP001148838"/>
    </source>
</evidence>
<dbReference type="SMART" id="SM00984">
    <property type="entry name" value="UDPG_MGDP_dh_C"/>
    <property type="match status" value="2"/>
</dbReference>
<name>A0ABQ8SD22_PERAM</name>
<dbReference type="SUPFAM" id="SSF48179">
    <property type="entry name" value="6-phosphogluconate dehydrogenase C-terminal domain-like"/>
    <property type="match status" value="1"/>
</dbReference>
<keyword evidence="5" id="KW-0560">Oxidoreductase</keyword>
<feature type="domain" description="UDP-glucose/GDP-mannose dehydrogenase C-terminal" evidence="8">
    <location>
        <begin position="738"/>
        <end position="811"/>
    </location>
</feature>
<evidence type="ECO:0000256" key="3">
    <source>
        <dbReference type="ARBA" id="ARBA00012954"/>
    </source>
</evidence>
<accession>A0ABQ8SD22</accession>
<comment type="pathway">
    <text evidence="1">Nucleotide-sugar biosynthesis; UDP-alpha-D-glucuronate biosynthesis; UDP-alpha-D-glucuronate from UDP-alpha-D-glucose: step 1/1.</text>
</comment>
<protein>
    <recommendedName>
        <fullName evidence="4">UDP-glucose 6-dehydrogenase</fullName>
        <ecNumber evidence="3">1.1.1.22</ecNumber>
    </recommendedName>
</protein>
<reference evidence="9 10" key="1">
    <citation type="journal article" date="2022" name="Allergy">
        <title>Genome assembly and annotation of Periplaneta americana reveal a comprehensive cockroach allergen profile.</title>
        <authorList>
            <person name="Wang L."/>
            <person name="Xiong Q."/>
            <person name="Saelim N."/>
            <person name="Wang L."/>
            <person name="Nong W."/>
            <person name="Wan A.T."/>
            <person name="Shi M."/>
            <person name="Liu X."/>
            <person name="Cao Q."/>
            <person name="Hui J.H.L."/>
            <person name="Sookrung N."/>
            <person name="Leung T.F."/>
            <person name="Tungtrongchitr A."/>
            <person name="Tsui S.K.W."/>
        </authorList>
    </citation>
    <scope>NUCLEOTIDE SEQUENCE [LARGE SCALE GENOMIC DNA]</scope>
    <source>
        <strain evidence="9">PWHHKU_190912</strain>
    </source>
</reference>
<sequence length="843" mass="96396">MVIKKICCIGAGYVGGPTCSVMALKCPDITVTVVDKSKERIAQWNSDKLPIYENIVRNGNIKIGNLSFEEVEKFKYLGATVTNINDTREEIKHRINMGNACYYSVEKLLSSSLLSKNLKVRIYKTVILPIVLYGCETWTLTLREEHRLRVFENKVHRKIFGAKRDEVTGEWRKLHNAELHSLCSSPDIIRNIKSRRLRWAGHVARMGESRNAYGVLVGRPERKRPLGRPRRRWEDNIKMDLREMGYDDRDWINLAHDRDQWLAYVRAEMNLRPGLDEVVRECRGRNLFFSTDIETAIKEADLIFISVNTPTKTFGNGKGRAADLKYVDGAARMIAEVATGDKIVVEKSTVPVRAAESILNILRANNKPGVSYQILSNPEFLAEGTAIDDLLKADRVLIGGEDTPEGQAAIEKLCWVYEHWISRSNIITTNTWSSELSKLAANAFLAQRISSINSLSAVCEATGADISEVARAVGLDSRIGSKFLQASVGFGGSCFQKDILNLVYICECLNLPEVAAYWQQVIDMNEYQKSRFSAKVIESLFNTVSDKQITILGFAFKKDTGDTRESPAIHVATTLLDEGAKLHIYDPKLQAYRNLNSCWTVTLREEHRLRVFENKVLRKIFGAKRDEVTGEWRKLHNTELHALYSSPDIIRNIKSRRLRWAGYVARMGESRNAYRVLVGRPEGKRPVRRPSHRWEDNIKMDLREVGYDDREWINLAQDRDQWRAYMRAAMNLRVEPSQIVDDLTHPNVTEEPEKVKSSITIHSDPYTATMGTHAIVLCTEWDEFMKLDYERIYKDMMKPAYIFDGRKILDHDRLIKIGFQVQTIGKRLARPLLTRAWGSPHQA</sequence>
<dbReference type="PANTHER" id="PTHR11374:SF3">
    <property type="entry name" value="UDP-GLUCOSE 6-DEHYDROGENASE"/>
    <property type="match status" value="1"/>
</dbReference>
<evidence type="ECO:0000256" key="4">
    <source>
        <dbReference type="ARBA" id="ARBA00015132"/>
    </source>
</evidence>